<keyword evidence="1" id="KW-0862">Zinc</keyword>
<dbReference type="PANTHER" id="PTHR35391">
    <property type="entry name" value="C2H2-TYPE DOMAIN-CONTAINING PROTEIN-RELATED"/>
    <property type="match status" value="1"/>
</dbReference>
<evidence type="ECO:0000313" key="4">
    <source>
        <dbReference type="EMBL" id="OQD60476.1"/>
    </source>
</evidence>
<dbReference type="STRING" id="60169.A0A1V6N7P9"/>
<name>A0A1V6N7P9_PENPO</name>
<dbReference type="Proteomes" id="UP000191408">
    <property type="component" value="Unassembled WGS sequence"/>
</dbReference>
<keyword evidence="1" id="KW-0863">Zinc-finger</keyword>
<dbReference type="InterPro" id="IPR058925">
    <property type="entry name" value="zf-C2H2_AcuF"/>
</dbReference>
<organism evidence="4 5">
    <name type="scientific">Penicillium polonicum</name>
    <dbReference type="NCBI Taxonomy" id="60169"/>
    <lineage>
        <taxon>Eukaryota</taxon>
        <taxon>Fungi</taxon>
        <taxon>Dikarya</taxon>
        <taxon>Ascomycota</taxon>
        <taxon>Pezizomycotina</taxon>
        <taxon>Eurotiomycetes</taxon>
        <taxon>Eurotiomycetidae</taxon>
        <taxon>Eurotiales</taxon>
        <taxon>Aspergillaceae</taxon>
        <taxon>Penicillium</taxon>
    </lineage>
</organism>
<dbReference type="GO" id="GO:0008270">
    <property type="term" value="F:zinc ion binding"/>
    <property type="evidence" value="ECO:0007669"/>
    <property type="project" value="UniProtKB-KW"/>
</dbReference>
<evidence type="ECO:0000313" key="5">
    <source>
        <dbReference type="Proteomes" id="UP000191408"/>
    </source>
</evidence>
<reference evidence="5" key="1">
    <citation type="journal article" date="2017" name="Nat. Microbiol.">
        <title>Global analysis of biosynthetic gene clusters reveals vast potential of secondary metabolite production in Penicillium species.</title>
        <authorList>
            <person name="Nielsen J.C."/>
            <person name="Grijseels S."/>
            <person name="Prigent S."/>
            <person name="Ji B."/>
            <person name="Dainat J."/>
            <person name="Nielsen K.F."/>
            <person name="Frisvad J.C."/>
            <person name="Workman M."/>
            <person name="Nielsen J."/>
        </authorList>
    </citation>
    <scope>NUCLEOTIDE SEQUENCE [LARGE SCALE GENOMIC DNA]</scope>
    <source>
        <strain evidence="5">IBT 4502</strain>
    </source>
</reference>
<evidence type="ECO:0000259" key="3">
    <source>
        <dbReference type="PROSITE" id="PS50157"/>
    </source>
</evidence>
<feature type="region of interest" description="Disordered" evidence="2">
    <location>
        <begin position="863"/>
        <end position="885"/>
    </location>
</feature>
<sequence length="885" mass="100746">MESESDPSTSSLIALCIRNFHTLLNSIPDEQNEIRLKVQDDMGMLRVWVGNFGAHRKHTDRLSLDHRLREAPDLHREVQNHIKDITEAIQGAISFFSGSEESFGFDDASAGSEMHELDTDDSDSDGFWDQVKAERGEHSKLDEYMLDIQYTITSLYKFSMTLQNPAHRDRTAQASRIGLGHFEFYDIQHVSDKYNIPRDSTLAQRLGKANTRRRQLLAYHKDHTEKISRYVDVTVQKAIEVSRVPTKDTGTRSISTKWTQDTTASTIYHQDNDRGSDSGQTKFSAATSTTGDQAYVLMPPPPPAGMVDIIQSKPFFCPYCRQTIQLEDMEEDWKYHVYSDLRPYICTFGDCVKANQLYDSYTEWSEHERQFHRREWVCNFCSFNFKSETLFHNHLRDTHSGVLPEDQHQAMVKLSERSTSSAQQCPLCPKLPISNPIRFQQHLARHLQQLSLFVLPRPGSEEIEHASRDGESNESQQVVVIDDKSITSSKSISINQRFAVMEGGQTSSEGSESDDQLEVPEAENHRVTQDQVDKKLQEIENNKMTLGPEHPSTVESMNKLVLTYCKGDRLEEAAKLLEQVLAIENTKLDEDNLSTLTNMRIIARSYRDQRNWAEALNLDLKIFEKNKLKLGPMHLSTLHSMENISTSYAGLGRHEERELIVRQLVDLGEEVLSPSHKSLLEWKRSLISMYRNQGKLDHAEKLAREVLTTCQASFGSNHPLILSSMECLASICEGQGRRSDAEAFAKDLLRTSELVHGRTHPETLRFMCNLGYIVRIQGRLEEAKDLGERVLREMTKAGMDRHVYMLLATVDLAVTYKMLKLLPEAGALASRALRLTEETIGKDHSATIYAMATLKFINKSNKADTAKESGETVHAPRKKTWEESS</sequence>
<dbReference type="Gene3D" id="1.25.40.10">
    <property type="entry name" value="Tetratricopeptide repeat domain"/>
    <property type="match status" value="2"/>
</dbReference>
<dbReference type="PROSITE" id="PS50157">
    <property type="entry name" value="ZINC_FINGER_C2H2_2"/>
    <property type="match status" value="1"/>
</dbReference>
<proteinExistence type="predicted"/>
<dbReference type="Pfam" id="PF13374">
    <property type="entry name" value="TPR_10"/>
    <property type="match status" value="3"/>
</dbReference>
<evidence type="ECO:0000256" key="2">
    <source>
        <dbReference type="SAM" id="MobiDB-lite"/>
    </source>
</evidence>
<dbReference type="OrthoDB" id="5986190at2759"/>
<feature type="region of interest" description="Disordered" evidence="2">
    <location>
        <begin position="503"/>
        <end position="530"/>
    </location>
</feature>
<keyword evidence="1" id="KW-0479">Metal-binding</keyword>
<feature type="domain" description="C2H2-type" evidence="3">
    <location>
        <begin position="376"/>
        <end position="404"/>
    </location>
</feature>
<accession>A0A1V6N7P9</accession>
<dbReference type="SUPFAM" id="SSF48452">
    <property type="entry name" value="TPR-like"/>
    <property type="match status" value="2"/>
</dbReference>
<feature type="compositionally biased region" description="Acidic residues" evidence="2">
    <location>
        <begin position="511"/>
        <end position="521"/>
    </location>
</feature>
<dbReference type="Pfam" id="PF26082">
    <property type="entry name" value="zf-C2H2_AcuF"/>
    <property type="match status" value="1"/>
</dbReference>
<protein>
    <recommendedName>
        <fullName evidence="3">C2H2-type domain-containing protein</fullName>
    </recommendedName>
</protein>
<dbReference type="InterPro" id="IPR011990">
    <property type="entry name" value="TPR-like_helical_dom_sf"/>
</dbReference>
<comment type="caution">
    <text evidence="4">The sequence shown here is derived from an EMBL/GenBank/DDBJ whole genome shotgun (WGS) entry which is preliminary data.</text>
</comment>
<dbReference type="PANTHER" id="PTHR35391:SF7">
    <property type="entry name" value="C2H2-TYPE DOMAIN-CONTAINING PROTEIN"/>
    <property type="match status" value="1"/>
</dbReference>
<evidence type="ECO:0000256" key="1">
    <source>
        <dbReference type="PROSITE-ProRule" id="PRU00042"/>
    </source>
</evidence>
<dbReference type="InterPro" id="IPR013087">
    <property type="entry name" value="Znf_C2H2_type"/>
</dbReference>
<dbReference type="AlphaFoldDB" id="A0A1V6N7P9"/>
<keyword evidence="5" id="KW-1185">Reference proteome</keyword>
<dbReference type="Pfam" id="PF13424">
    <property type="entry name" value="TPR_12"/>
    <property type="match status" value="1"/>
</dbReference>
<dbReference type="PROSITE" id="PS00028">
    <property type="entry name" value="ZINC_FINGER_C2H2_1"/>
    <property type="match status" value="1"/>
</dbReference>
<dbReference type="EMBL" id="MDYM01000023">
    <property type="protein sequence ID" value="OQD60476.1"/>
    <property type="molecule type" value="Genomic_DNA"/>
</dbReference>
<feature type="region of interest" description="Disordered" evidence="2">
    <location>
        <begin position="265"/>
        <end position="285"/>
    </location>
</feature>
<dbReference type="SMART" id="SM00355">
    <property type="entry name" value="ZnF_C2H2"/>
    <property type="match status" value="3"/>
</dbReference>
<gene>
    <name evidence="4" type="ORF">PENPOL_c023G09983</name>
</gene>